<name>A0A9X1Y8F3_9PROT</name>
<keyword evidence="4 7" id="KW-0812">Transmembrane</keyword>
<dbReference type="Pfam" id="PF19300">
    <property type="entry name" value="BPD_transp_1_N"/>
    <property type="match status" value="1"/>
</dbReference>
<reference evidence="9" key="1">
    <citation type="submission" date="2022-04" db="EMBL/GenBank/DDBJ databases">
        <title>Roseomonas acroporae sp. nov., isolated from coral Acropora digitifera.</title>
        <authorList>
            <person name="Sun H."/>
        </authorList>
    </citation>
    <scope>NUCLEOTIDE SEQUENCE</scope>
    <source>
        <strain evidence="9">NAR14</strain>
    </source>
</reference>
<dbReference type="GO" id="GO:0055085">
    <property type="term" value="P:transmembrane transport"/>
    <property type="evidence" value="ECO:0007669"/>
    <property type="project" value="InterPro"/>
</dbReference>
<sequence>MTAFLLRRLLQAAFVMLAMSVLVFLGVFAIGDPVEILVSPQADQAERARIIADLGLDRPLWEQYLHFLGNALRGDLGRSFAYNEPALRLILHRLPATLELAASAMLIALVIGLPLGLFAGLPPRTLPLRVIVLVAGLCFSLPALWLARVLLDQLPGGAGPAAAAALALLALGLPAGLAAGVLPRDLPARAIMAGSILGFSLPTFWVGLLLIMVFAVQLGWLPSTGRGATVAVLGVEWSFLTADGIAHLILPALNLALFNISLMVRLVRAGVRETMLTEFVKFARAKGLSPRRIVLVHVLKAIMIPVVTVLGLEFGQTVAFSVVTESVFAWPGVGKLIVDSIYQLDRPVIVAYLMLIVLLFILINLAVDLAYSLLDPRVRLGGRA</sequence>
<dbReference type="AlphaFoldDB" id="A0A9X1Y8F3"/>
<feature type="transmembrane region" description="Helical" evidence="7">
    <location>
        <begin position="245"/>
        <end position="267"/>
    </location>
</feature>
<dbReference type="Gene3D" id="1.10.3720.10">
    <property type="entry name" value="MetI-like"/>
    <property type="match status" value="1"/>
</dbReference>
<dbReference type="GO" id="GO:0005886">
    <property type="term" value="C:plasma membrane"/>
    <property type="evidence" value="ECO:0007669"/>
    <property type="project" value="UniProtKB-SubCell"/>
</dbReference>
<keyword evidence="6 7" id="KW-0472">Membrane</keyword>
<keyword evidence="10" id="KW-1185">Reference proteome</keyword>
<feature type="transmembrane region" description="Helical" evidence="7">
    <location>
        <begin position="350"/>
        <end position="374"/>
    </location>
</feature>
<feature type="transmembrane region" description="Helical" evidence="7">
    <location>
        <begin position="100"/>
        <end position="121"/>
    </location>
</feature>
<dbReference type="PROSITE" id="PS50928">
    <property type="entry name" value="ABC_TM1"/>
    <property type="match status" value="1"/>
</dbReference>
<evidence type="ECO:0000256" key="3">
    <source>
        <dbReference type="ARBA" id="ARBA00022475"/>
    </source>
</evidence>
<dbReference type="InterPro" id="IPR035906">
    <property type="entry name" value="MetI-like_sf"/>
</dbReference>
<evidence type="ECO:0000256" key="5">
    <source>
        <dbReference type="ARBA" id="ARBA00022989"/>
    </source>
</evidence>
<evidence type="ECO:0000259" key="8">
    <source>
        <dbReference type="PROSITE" id="PS50928"/>
    </source>
</evidence>
<feature type="domain" description="ABC transmembrane type-1" evidence="8">
    <location>
        <begin position="94"/>
        <end position="367"/>
    </location>
</feature>
<keyword evidence="2 7" id="KW-0813">Transport</keyword>
<comment type="caution">
    <text evidence="9">The sequence shown here is derived from an EMBL/GenBank/DDBJ whole genome shotgun (WGS) entry which is preliminary data.</text>
</comment>
<dbReference type="CDD" id="cd06261">
    <property type="entry name" value="TM_PBP2"/>
    <property type="match status" value="1"/>
</dbReference>
<accession>A0A9X1Y8F3</accession>
<dbReference type="Pfam" id="PF00528">
    <property type="entry name" value="BPD_transp_1"/>
    <property type="match status" value="1"/>
</dbReference>
<dbReference type="InterPro" id="IPR045621">
    <property type="entry name" value="BPD_transp_1_N"/>
</dbReference>
<feature type="transmembrane region" description="Helical" evidence="7">
    <location>
        <begin position="293"/>
        <end position="312"/>
    </location>
</feature>
<dbReference type="Proteomes" id="UP001139516">
    <property type="component" value="Unassembled WGS sequence"/>
</dbReference>
<organism evidence="9 10">
    <name type="scientific">Roseomonas acroporae</name>
    <dbReference type="NCBI Taxonomy" id="2937791"/>
    <lineage>
        <taxon>Bacteria</taxon>
        <taxon>Pseudomonadati</taxon>
        <taxon>Pseudomonadota</taxon>
        <taxon>Alphaproteobacteria</taxon>
        <taxon>Acetobacterales</taxon>
        <taxon>Roseomonadaceae</taxon>
        <taxon>Roseomonas</taxon>
    </lineage>
</organism>
<evidence type="ECO:0000313" key="9">
    <source>
        <dbReference type="EMBL" id="MCK8785433.1"/>
    </source>
</evidence>
<dbReference type="RefSeq" id="WP_248667552.1">
    <property type="nucleotide sequence ID" value="NZ_JALPRX010000057.1"/>
</dbReference>
<keyword evidence="3" id="KW-1003">Cell membrane</keyword>
<protein>
    <submittedName>
        <fullName evidence="9">ABC transporter permease</fullName>
    </submittedName>
</protein>
<comment type="subcellular location">
    <subcellularLocation>
        <location evidence="1 7">Cell membrane</location>
        <topology evidence="1 7">Multi-pass membrane protein</topology>
    </subcellularLocation>
</comment>
<evidence type="ECO:0000313" key="10">
    <source>
        <dbReference type="Proteomes" id="UP001139516"/>
    </source>
</evidence>
<evidence type="ECO:0000256" key="7">
    <source>
        <dbReference type="RuleBase" id="RU363032"/>
    </source>
</evidence>
<dbReference type="PANTHER" id="PTHR43163:SF2">
    <property type="entry name" value="ABC TRANSPORTER PERMEASE PROTEIN"/>
    <property type="match status" value="1"/>
</dbReference>
<feature type="transmembrane region" description="Helical" evidence="7">
    <location>
        <begin position="159"/>
        <end position="182"/>
    </location>
</feature>
<evidence type="ECO:0000256" key="4">
    <source>
        <dbReference type="ARBA" id="ARBA00022692"/>
    </source>
</evidence>
<dbReference type="EMBL" id="JALPRX010000057">
    <property type="protein sequence ID" value="MCK8785433.1"/>
    <property type="molecule type" value="Genomic_DNA"/>
</dbReference>
<evidence type="ECO:0000256" key="6">
    <source>
        <dbReference type="ARBA" id="ARBA00023136"/>
    </source>
</evidence>
<comment type="similarity">
    <text evidence="7">Belongs to the binding-protein-dependent transport system permease family.</text>
</comment>
<feature type="transmembrane region" description="Helical" evidence="7">
    <location>
        <begin position="128"/>
        <end position="147"/>
    </location>
</feature>
<dbReference type="SUPFAM" id="SSF161098">
    <property type="entry name" value="MetI-like"/>
    <property type="match status" value="1"/>
</dbReference>
<evidence type="ECO:0000256" key="2">
    <source>
        <dbReference type="ARBA" id="ARBA00022448"/>
    </source>
</evidence>
<feature type="transmembrane region" description="Helical" evidence="7">
    <location>
        <begin position="194"/>
        <end position="216"/>
    </location>
</feature>
<dbReference type="PANTHER" id="PTHR43163">
    <property type="entry name" value="DIPEPTIDE TRANSPORT SYSTEM PERMEASE PROTEIN DPPB-RELATED"/>
    <property type="match status" value="1"/>
</dbReference>
<proteinExistence type="inferred from homology"/>
<evidence type="ECO:0000256" key="1">
    <source>
        <dbReference type="ARBA" id="ARBA00004651"/>
    </source>
</evidence>
<keyword evidence="5 7" id="KW-1133">Transmembrane helix</keyword>
<gene>
    <name evidence="9" type="ORF">M0638_13670</name>
</gene>
<feature type="transmembrane region" description="Helical" evidence="7">
    <location>
        <begin position="12"/>
        <end position="31"/>
    </location>
</feature>
<dbReference type="InterPro" id="IPR000515">
    <property type="entry name" value="MetI-like"/>
</dbReference>